<keyword evidence="3" id="KW-1185">Reference proteome</keyword>
<feature type="domain" description="Heterokaryon incompatibility" evidence="1">
    <location>
        <begin position="114"/>
        <end position="197"/>
    </location>
</feature>
<dbReference type="EMBL" id="JADGJD010000046">
    <property type="protein sequence ID" value="KAJ3056089.1"/>
    <property type="molecule type" value="Genomic_DNA"/>
</dbReference>
<evidence type="ECO:0000259" key="1">
    <source>
        <dbReference type="Pfam" id="PF06985"/>
    </source>
</evidence>
<name>A0AAD5SJ02_9FUNG</name>
<dbReference type="PANTHER" id="PTHR33112:SF10">
    <property type="entry name" value="TOL"/>
    <property type="match status" value="1"/>
</dbReference>
<organism evidence="2 3">
    <name type="scientific">Rhizophlyctis rosea</name>
    <dbReference type="NCBI Taxonomy" id="64517"/>
    <lineage>
        <taxon>Eukaryota</taxon>
        <taxon>Fungi</taxon>
        <taxon>Fungi incertae sedis</taxon>
        <taxon>Chytridiomycota</taxon>
        <taxon>Chytridiomycota incertae sedis</taxon>
        <taxon>Chytridiomycetes</taxon>
        <taxon>Rhizophlyctidales</taxon>
        <taxon>Rhizophlyctidaceae</taxon>
        <taxon>Rhizophlyctis</taxon>
    </lineage>
</organism>
<dbReference type="Proteomes" id="UP001212841">
    <property type="component" value="Unassembled WGS sequence"/>
</dbReference>
<dbReference type="AlphaFoldDB" id="A0AAD5SJ02"/>
<comment type="caution">
    <text evidence="2">The sequence shown here is derived from an EMBL/GenBank/DDBJ whole genome shotgun (WGS) entry which is preliminary data.</text>
</comment>
<dbReference type="PANTHER" id="PTHR33112">
    <property type="entry name" value="DOMAIN PROTEIN, PUTATIVE-RELATED"/>
    <property type="match status" value="1"/>
</dbReference>
<proteinExistence type="predicted"/>
<reference evidence="2" key="1">
    <citation type="submission" date="2020-05" db="EMBL/GenBank/DDBJ databases">
        <title>Phylogenomic resolution of chytrid fungi.</title>
        <authorList>
            <person name="Stajich J.E."/>
            <person name="Amses K."/>
            <person name="Simmons R."/>
            <person name="Seto K."/>
            <person name="Myers J."/>
            <person name="Bonds A."/>
            <person name="Quandt C.A."/>
            <person name="Barry K."/>
            <person name="Liu P."/>
            <person name="Grigoriev I."/>
            <person name="Longcore J.E."/>
            <person name="James T.Y."/>
        </authorList>
    </citation>
    <scope>NUCLEOTIDE SEQUENCE</scope>
    <source>
        <strain evidence="2">JEL0318</strain>
    </source>
</reference>
<evidence type="ECO:0000313" key="2">
    <source>
        <dbReference type="EMBL" id="KAJ3056089.1"/>
    </source>
</evidence>
<dbReference type="Pfam" id="PF06985">
    <property type="entry name" value="HET"/>
    <property type="match status" value="1"/>
</dbReference>
<protein>
    <recommendedName>
        <fullName evidence="1">Heterokaryon incompatibility domain-containing protein</fullName>
    </recommendedName>
</protein>
<sequence>MLGSKSSSMLQQCSEVFRSLSTAKLPEPLIVTDELTGDVTLAEHLQCSWVKEALQHIQKELHNTPTIPTDTLIADAKSRQSKWSQCLRVKSPKYLLNAHTIEVIETQHSNPPPYLALSYSWGDCPHMGDGHPMRGHCARLAACTIARLLNFSYLWIDEMCLGHLAHDQLTQEISNVAGIYMGAAGTIVFAPPRIHESDDVMRFSTCLANSTWASRLWTLQEGMATTNAIICCSEGVFYKAGETFYGTDSYDFDFACSAENFGYVRSGADFHLGDILNTSSSRAVTLERDRVWAVVGLFGRAPDGYEVDDDPVEVLAQLTVLAAKLNPAFGPHLSIGRRITKQQSAWNKLREKSKRLRNTSWLRFDTAEILYTARVMGNGAMQEAIVDIETGGLRLPSWTLLPYESTLTVQRRRPWWSSARDAQIESILKVVGSGSVGRTEVDTNKAPDWSYLHDDASNSTTLFGEIWLDEGSHTSHYDKASEKWFSPYTSPSIQYHTIALGYVGGGNHTRIGLLVRHVADNTYTRIGVFTESKTNNPHLRLALHVTTHSHCSDQCATLQSLEKAKAGSRAPDTQQKGDSTLEGMKRVDEIWLVDNSRRDEDLSGETIIVA</sequence>
<gene>
    <name evidence="2" type="ORF">HK097_008125</name>
</gene>
<evidence type="ECO:0000313" key="3">
    <source>
        <dbReference type="Proteomes" id="UP001212841"/>
    </source>
</evidence>
<accession>A0AAD5SJ02</accession>
<dbReference type="InterPro" id="IPR010730">
    <property type="entry name" value="HET"/>
</dbReference>